<dbReference type="Gene3D" id="3.90.730.10">
    <property type="entry name" value="Ribonuclease T2-like"/>
    <property type="match status" value="1"/>
</dbReference>
<keyword evidence="4" id="KW-0378">Hydrolase</keyword>
<dbReference type="InterPro" id="IPR001568">
    <property type="entry name" value="RNase_T2-like"/>
</dbReference>
<organism evidence="7 8">
    <name type="scientific">Populus alba x Populus x berolinensis</name>
    <dbReference type="NCBI Taxonomy" id="444605"/>
    <lineage>
        <taxon>Eukaryota</taxon>
        <taxon>Viridiplantae</taxon>
        <taxon>Streptophyta</taxon>
        <taxon>Embryophyta</taxon>
        <taxon>Tracheophyta</taxon>
        <taxon>Spermatophyta</taxon>
        <taxon>Magnoliopsida</taxon>
        <taxon>eudicotyledons</taxon>
        <taxon>Gunneridae</taxon>
        <taxon>Pentapetalae</taxon>
        <taxon>rosids</taxon>
        <taxon>fabids</taxon>
        <taxon>Malpighiales</taxon>
        <taxon>Salicaceae</taxon>
        <taxon>Saliceae</taxon>
        <taxon>Populus</taxon>
    </lineage>
</organism>
<dbReference type="GO" id="GO:0006401">
    <property type="term" value="P:RNA catabolic process"/>
    <property type="evidence" value="ECO:0007669"/>
    <property type="project" value="TreeGrafter"/>
</dbReference>
<evidence type="ECO:0000313" key="7">
    <source>
        <dbReference type="EMBL" id="KAJ6977864.1"/>
    </source>
</evidence>
<dbReference type="EMBL" id="JAQIZT010000012">
    <property type="protein sequence ID" value="KAJ6977864.1"/>
    <property type="molecule type" value="Genomic_DNA"/>
</dbReference>
<protein>
    <recommendedName>
        <fullName evidence="9">S-RNase</fullName>
    </recommendedName>
</protein>
<dbReference type="Pfam" id="PF00445">
    <property type="entry name" value="Ribonuclease_T2"/>
    <property type="match status" value="1"/>
</dbReference>
<keyword evidence="3" id="KW-0255">Endonuclease</keyword>
<dbReference type="SUPFAM" id="SSF55895">
    <property type="entry name" value="Ribonuclease Rh-like"/>
    <property type="match status" value="1"/>
</dbReference>
<dbReference type="PANTHER" id="PTHR11240">
    <property type="entry name" value="RIBONUCLEASE T2"/>
    <property type="match status" value="1"/>
</dbReference>
<dbReference type="PROSITE" id="PS00531">
    <property type="entry name" value="RNASE_T2_2"/>
    <property type="match status" value="1"/>
</dbReference>
<evidence type="ECO:0000256" key="2">
    <source>
        <dbReference type="ARBA" id="ARBA00022722"/>
    </source>
</evidence>
<keyword evidence="5" id="KW-0456">Lyase</keyword>
<evidence type="ECO:0000256" key="6">
    <source>
        <dbReference type="RuleBase" id="RU004328"/>
    </source>
</evidence>
<keyword evidence="2" id="KW-0540">Nuclease</keyword>
<proteinExistence type="inferred from homology"/>
<evidence type="ECO:0000313" key="8">
    <source>
        <dbReference type="Proteomes" id="UP001164929"/>
    </source>
</evidence>
<gene>
    <name evidence="7" type="ORF">NC653_029684</name>
</gene>
<dbReference type="GO" id="GO:0003723">
    <property type="term" value="F:RNA binding"/>
    <property type="evidence" value="ECO:0007669"/>
    <property type="project" value="InterPro"/>
</dbReference>
<comment type="similarity">
    <text evidence="1 6">Belongs to the RNase T2 family.</text>
</comment>
<reference evidence="7" key="1">
    <citation type="journal article" date="2023" name="Mol. Ecol. Resour.">
        <title>Chromosome-level genome assembly of a triploid poplar Populus alba 'Berolinensis'.</title>
        <authorList>
            <person name="Chen S."/>
            <person name="Yu Y."/>
            <person name="Wang X."/>
            <person name="Wang S."/>
            <person name="Zhang T."/>
            <person name="Zhou Y."/>
            <person name="He R."/>
            <person name="Meng N."/>
            <person name="Wang Y."/>
            <person name="Liu W."/>
            <person name="Liu Z."/>
            <person name="Liu J."/>
            <person name="Guo Q."/>
            <person name="Huang H."/>
            <person name="Sederoff R.R."/>
            <person name="Wang G."/>
            <person name="Qu G."/>
            <person name="Chen S."/>
        </authorList>
    </citation>
    <scope>NUCLEOTIDE SEQUENCE</scope>
    <source>
        <strain evidence="7">SC-2020</strain>
    </source>
</reference>
<evidence type="ECO:0000256" key="1">
    <source>
        <dbReference type="ARBA" id="ARBA00007469"/>
    </source>
</evidence>
<name>A0AAD6M3S3_9ROSI</name>
<dbReference type="PANTHER" id="PTHR11240:SF75">
    <property type="entry name" value="RIBONUCLEASE 3"/>
    <property type="match status" value="1"/>
</dbReference>
<dbReference type="GO" id="GO:0033897">
    <property type="term" value="F:ribonuclease T2 activity"/>
    <property type="evidence" value="ECO:0007669"/>
    <property type="project" value="InterPro"/>
</dbReference>
<sequence length="132" mass="16055">MRIFFCISLDIKYLINVYVRQFQSKDFRFRNEMLQHWPDLKREATDINQYRFWNHEYNRHGSCTDFIPKEYFRKALYMKIKVDMLAVLGNNQIKAGGFYSRSTIEEAFKKKFDTTGFGVKCFWKEGSKSFYF</sequence>
<dbReference type="InterPro" id="IPR036430">
    <property type="entry name" value="RNase_T2-like_sf"/>
</dbReference>
<evidence type="ECO:0000256" key="3">
    <source>
        <dbReference type="ARBA" id="ARBA00022759"/>
    </source>
</evidence>
<dbReference type="GO" id="GO:0005576">
    <property type="term" value="C:extracellular region"/>
    <property type="evidence" value="ECO:0007669"/>
    <property type="project" value="TreeGrafter"/>
</dbReference>
<keyword evidence="8" id="KW-1185">Reference proteome</keyword>
<dbReference type="InterPro" id="IPR033130">
    <property type="entry name" value="RNase_T2_His_AS_2"/>
</dbReference>
<comment type="caution">
    <text evidence="7">The sequence shown here is derived from an EMBL/GenBank/DDBJ whole genome shotgun (WGS) entry which is preliminary data.</text>
</comment>
<dbReference type="GO" id="GO:0016787">
    <property type="term" value="F:hydrolase activity"/>
    <property type="evidence" value="ECO:0007669"/>
    <property type="project" value="UniProtKB-KW"/>
</dbReference>
<evidence type="ECO:0000256" key="5">
    <source>
        <dbReference type="ARBA" id="ARBA00023239"/>
    </source>
</evidence>
<evidence type="ECO:0000256" key="4">
    <source>
        <dbReference type="ARBA" id="ARBA00022801"/>
    </source>
</evidence>
<accession>A0AAD6M3S3</accession>
<dbReference type="Proteomes" id="UP001164929">
    <property type="component" value="Chromosome 12"/>
</dbReference>
<evidence type="ECO:0008006" key="9">
    <source>
        <dbReference type="Google" id="ProtNLM"/>
    </source>
</evidence>
<dbReference type="AlphaFoldDB" id="A0AAD6M3S3"/>